<protein>
    <submittedName>
        <fullName evidence="1">Glioma tumor suppressor candidate region protein 2</fullName>
    </submittedName>
</protein>
<accession>A0A4D9E0Y8</accession>
<proteinExistence type="predicted"/>
<reference evidence="1 2" key="1">
    <citation type="submission" date="2019-04" db="EMBL/GenBank/DDBJ databases">
        <title>Draft genome of the big-headed turtle Platysternon megacephalum.</title>
        <authorList>
            <person name="Gong S."/>
        </authorList>
    </citation>
    <scope>NUCLEOTIDE SEQUENCE [LARGE SCALE GENOMIC DNA]</scope>
    <source>
        <strain evidence="1">DO16091913</strain>
        <tissue evidence="1">Muscle</tissue>
    </source>
</reference>
<evidence type="ECO:0000313" key="2">
    <source>
        <dbReference type="Proteomes" id="UP000297703"/>
    </source>
</evidence>
<sequence length="202" mass="21117">MSGLLDVLLGVGTDGAEVGGCSNRIRPSQGCSTAQQRALGQSPALPWPQELPPGLCLPLAEGHLCPSRLEAKALVSPSLITLSLKAAFRSQLATLSSEMQPASQSTLPWQQGQAAAPLLMLKAVTFPSQPQGRPELASLLPCWGWREEVDAPHSASASSPFLPFTRALAHGCNPGCMQPFQGWALTAEAAAVAQGNHFPPPP</sequence>
<name>A0A4D9E0Y8_9SAUR</name>
<evidence type="ECO:0000313" key="1">
    <source>
        <dbReference type="EMBL" id="TFK00854.1"/>
    </source>
</evidence>
<organism evidence="1 2">
    <name type="scientific">Platysternon megacephalum</name>
    <name type="common">big-headed turtle</name>
    <dbReference type="NCBI Taxonomy" id="55544"/>
    <lineage>
        <taxon>Eukaryota</taxon>
        <taxon>Metazoa</taxon>
        <taxon>Chordata</taxon>
        <taxon>Craniata</taxon>
        <taxon>Vertebrata</taxon>
        <taxon>Euteleostomi</taxon>
        <taxon>Archelosauria</taxon>
        <taxon>Testudinata</taxon>
        <taxon>Testudines</taxon>
        <taxon>Cryptodira</taxon>
        <taxon>Durocryptodira</taxon>
        <taxon>Testudinoidea</taxon>
        <taxon>Platysternidae</taxon>
        <taxon>Platysternon</taxon>
    </lineage>
</organism>
<keyword evidence="2" id="KW-1185">Reference proteome</keyword>
<dbReference type="Proteomes" id="UP000297703">
    <property type="component" value="Unassembled WGS sequence"/>
</dbReference>
<dbReference type="EMBL" id="QXTE01000253">
    <property type="protein sequence ID" value="TFK00854.1"/>
    <property type="molecule type" value="Genomic_DNA"/>
</dbReference>
<reference evidence="1 2" key="2">
    <citation type="submission" date="2019-04" db="EMBL/GenBank/DDBJ databases">
        <title>The genome sequence of big-headed turtle.</title>
        <authorList>
            <person name="Gong S."/>
        </authorList>
    </citation>
    <scope>NUCLEOTIDE SEQUENCE [LARGE SCALE GENOMIC DNA]</scope>
    <source>
        <strain evidence="1">DO16091913</strain>
        <tissue evidence="1">Muscle</tissue>
    </source>
</reference>
<comment type="caution">
    <text evidence="1">The sequence shown here is derived from an EMBL/GenBank/DDBJ whole genome shotgun (WGS) entry which is preliminary data.</text>
</comment>
<gene>
    <name evidence="1" type="ORF">DR999_PMT16985</name>
</gene>
<dbReference type="AlphaFoldDB" id="A0A4D9E0Y8"/>